<sequence length="1664" mass="184290">MGYGPGTRASAGVSDSALRGMQELTAFFSPELHKTLTRVLSSSRSDGTSLFHGRSLISESTPVTSDNETHGVLGLSTLYEPSFPTSATADIVFVHGLGGGSRKTWSYSPDRYHYWPQAWLANDSDFADMRIHSFGYKSDWAERQQSILNIRDFAESLVGELKNNPGIRRSNTRIIFVCHSMGGCVAKKAYIISRQDPTCKDLADRVHSIFFLGTPHRGSDLAVILKRLSVIAWGSKPFVSDLLPESSTLRDINDTFRHYASDLRLWSFYETIPAKPRILNKIVVERHSATLGYPNEEIVAMNADHRQLCKFKSPADPNYKILRNALHTAADMLRSLPPLALAPLEPRINLASTQQHSNQENASQRLRSFLGVVDTPEDELHILQLFQEPGSCRWFSESKDFVSWESEGSPSILWLTGRPASGKSVLSSHVIEQVKSLGAFCSYFFFKQREASKSTLSDCFRSIAFQMAIQDSEVMNKLLQLEGEWMTWDMSDELSVWRRLFVNGIFKLPSISQHFWIIDGVDECSNFNSLFTKRILATLPRGIRLFASSRHLEEIRRGLAPLESRVNLQSVSETDTLGDMRIFVTSKLRGLDRLENDDSINTMCEKILGKASGSFLWVRLVLQEFENAWTSEAMDAVLDEIPVDLQDMYRRMLLLMEKDTRTIKLAKSILTWAVLACRPLTVDELRLAVKLDVNETLQSVSKAIPSLCHQLVFVDSANRVHILHATAREFLLDETLQSEFALHGVEKHASLGSLLLRYLTNTAFKFRAPPRRQGSGFRGFAKPVHSVSPDLSLLDYAACFFSEHIYRGASRDDTLMAELCAFLKGRTILSWIEHIARNGDLGGITRTATDLRGYLGRKLEHLPPTDPSAYLVDCWVADLIRVAAKFRFQLLTCPSSIHYIIPSFCPSDTIISRTFANGTRPSTITVKGIPQATWDDCLTRIDFERGRATALSYGTQFFAVGLSTGQISLFDPHSVQPVANLVHPERVKMLEFSSDGEYLASSGTRTLLVWQPKCGMQKLSFPLQSELIAFVFLSGDEFLCAFASGELTKWRLDTGEHETISWRSMCDTDITGTLDIPEQPPSCAAFSTGGETVLLAVGYRKYPIFIWDALELQLLGQCGADENNGIDDMTFNPNPEISALVVSYNDGRLCLFDYTTMMPTFTRQSVFANSIACSPDGRSLVTGSVRGIIEVFKFDQDHTGNTVLVPIYNIQALDDSIRSVAFSADGLRFVDLHDQQCRIWAPVSLMRKDNELESVSGIAPLPAKIVTMADDSNITEITSALAVSSNGGRVIAGKSNGEVSAFSAVDGKELGVLYSHGRCVSVVNVTLGEARNLVISADDAGRVLVVELTTCLPASSAAQKLPAAHVILERRFGAAVVGLLVNPSVDRLLISGRHVDELCDLPSGRVLGSISHVVGTATSTRAVAFQHPANEAWIVLMLTNTARVFRWSDFQELTTVNGILLRKPSTAVEAPLPTHSRALKTPTTLSSSYHFRQDFVLELLRISPSVAPRLYVWPVSAFDPATAQPDHRAQVPREVNLDAINAGILAVLGIVGQSTVLLMDANLWVYSMELRPTQATPQAHPGFPPETTIVQDGPEPITQQILPVFTRRHFFALSEWRTAGEELRCAVAQHSGGPSFIFASRQYIVVVQGGLEFSEDMAVGQQSA</sequence>
<evidence type="ECO:0000313" key="8">
    <source>
        <dbReference type="EMBL" id="AUM60061.1"/>
    </source>
</evidence>
<evidence type="ECO:0000256" key="1">
    <source>
        <dbReference type="ARBA" id="ARBA00003496"/>
    </source>
</evidence>
<dbReference type="Gene3D" id="3.40.50.300">
    <property type="entry name" value="P-loop containing nucleotide triphosphate hydrolases"/>
    <property type="match status" value="1"/>
</dbReference>
<reference evidence="8" key="1">
    <citation type="submission" date="2017-10" db="EMBL/GenBank/DDBJ databases">
        <title>Heterologous biosynthesis of nodulisporic acid F.</title>
        <authorList>
            <person name="Van de Bittner K.C."/>
            <person name="Nicholson M.J."/>
            <person name="Bustamante L.Y."/>
            <person name="Ram A."/>
            <person name="van Dolleweerd C.J."/>
            <person name="Scott B."/>
            <person name="Parker E.J."/>
        </authorList>
    </citation>
    <scope>NUCLEOTIDE SEQUENCE</scope>
    <source>
        <strain evidence="8">MF5954</strain>
    </source>
</reference>
<evidence type="ECO:0000256" key="2">
    <source>
        <dbReference type="ARBA" id="ARBA00015856"/>
    </source>
</evidence>
<dbReference type="Pfam" id="PF24883">
    <property type="entry name" value="NPHP3_N"/>
    <property type="match status" value="1"/>
</dbReference>
<accession>A0A2I6PJ09</accession>
<dbReference type="InterPro" id="IPR012908">
    <property type="entry name" value="PGAP1-ab_dom-like"/>
</dbReference>
<evidence type="ECO:0000259" key="5">
    <source>
        <dbReference type="Pfam" id="PF07819"/>
    </source>
</evidence>
<keyword evidence="4" id="KW-0653">Protein transport</keyword>
<keyword evidence="4" id="KW-0813">Transport</keyword>
<dbReference type="Pfam" id="PF07819">
    <property type="entry name" value="PGAP1"/>
    <property type="match status" value="1"/>
</dbReference>
<evidence type="ECO:0000259" key="7">
    <source>
        <dbReference type="Pfam" id="PF24883"/>
    </source>
</evidence>
<dbReference type="Gene3D" id="2.130.10.10">
    <property type="entry name" value="YVTN repeat-like/Quinoprotein amine dehydrogenase"/>
    <property type="match status" value="3"/>
</dbReference>
<keyword evidence="4" id="KW-0472">Membrane</keyword>
<comment type="function">
    <text evidence="1 4">Involved in inositol deacylation of GPI-anchored proteins which plays important roles in the quality control and ER-associated degradation of GPI-anchored proteins.</text>
</comment>
<dbReference type="Gene3D" id="3.40.50.1820">
    <property type="entry name" value="alpha/beta hydrolase"/>
    <property type="match status" value="1"/>
</dbReference>
<evidence type="ECO:0000256" key="3">
    <source>
        <dbReference type="ARBA" id="ARBA00022737"/>
    </source>
</evidence>
<evidence type="ECO:0000256" key="4">
    <source>
        <dbReference type="RuleBase" id="RU365011"/>
    </source>
</evidence>
<dbReference type="EC" id="3.1.-.-" evidence="4"/>
<dbReference type="InterPro" id="IPR001680">
    <property type="entry name" value="WD40_rpt"/>
</dbReference>
<feature type="domain" description="Nephrocystin 3-like N-terminal" evidence="7">
    <location>
        <begin position="390"/>
        <end position="550"/>
    </location>
</feature>
<proteinExistence type="inferred from homology"/>
<dbReference type="GO" id="GO:0005789">
    <property type="term" value="C:endoplasmic reticulum membrane"/>
    <property type="evidence" value="ECO:0007669"/>
    <property type="project" value="UniProtKB-SubCell"/>
</dbReference>
<dbReference type="InterPro" id="IPR029058">
    <property type="entry name" value="AB_hydrolase_fold"/>
</dbReference>
<dbReference type="InterPro" id="IPR036322">
    <property type="entry name" value="WD40_repeat_dom_sf"/>
</dbReference>
<comment type="subcellular location">
    <subcellularLocation>
        <location evidence="4">Endoplasmic reticulum membrane</location>
    </subcellularLocation>
</comment>
<dbReference type="SMART" id="SM00320">
    <property type="entry name" value="WD40"/>
    <property type="match status" value="6"/>
</dbReference>
<dbReference type="InterPro" id="IPR056884">
    <property type="entry name" value="NPHP3-like_N"/>
</dbReference>
<dbReference type="EMBL" id="MG182145">
    <property type="protein sequence ID" value="AUM60061.1"/>
    <property type="molecule type" value="Genomic_DNA"/>
</dbReference>
<dbReference type="SUPFAM" id="SSF50978">
    <property type="entry name" value="WD40 repeat-like"/>
    <property type="match status" value="2"/>
</dbReference>
<comment type="similarity">
    <text evidence="4">Belongs to the GPI inositol-deacylase family.</text>
</comment>
<dbReference type="InterPro" id="IPR027417">
    <property type="entry name" value="P-loop_NTPase"/>
</dbReference>
<dbReference type="InterPro" id="IPR054471">
    <property type="entry name" value="GPIID_WHD"/>
</dbReference>
<keyword evidence="4" id="KW-0378">Hydrolase</keyword>
<evidence type="ECO:0000259" key="6">
    <source>
        <dbReference type="Pfam" id="PF22939"/>
    </source>
</evidence>
<dbReference type="PANTHER" id="PTHR10039:SF16">
    <property type="entry name" value="GPI INOSITOL-DEACYLASE"/>
    <property type="match status" value="1"/>
</dbReference>
<feature type="domain" description="GPI inositol-deacylase winged helix" evidence="6">
    <location>
        <begin position="656"/>
        <end position="742"/>
    </location>
</feature>
<name>A0A2I6PJ09_HYPPI</name>
<keyword evidence="3" id="KW-0677">Repeat</keyword>
<dbReference type="GO" id="GO:0016788">
    <property type="term" value="F:hydrolase activity, acting on ester bonds"/>
    <property type="evidence" value="ECO:0007669"/>
    <property type="project" value="InterPro"/>
</dbReference>
<protein>
    <recommendedName>
        <fullName evidence="2 4">GPI inositol-deacylase</fullName>
        <ecNumber evidence="4">3.1.-.-</ecNumber>
    </recommendedName>
</protein>
<feature type="domain" description="GPI inositol-deacylase PGAP1-like alpha/beta" evidence="5">
    <location>
        <begin position="91"/>
        <end position="221"/>
    </location>
</feature>
<organism evidence="8">
    <name type="scientific">Hypoxylon pulicicidum</name>
    <dbReference type="NCBI Taxonomy" id="1243767"/>
    <lineage>
        <taxon>Eukaryota</taxon>
        <taxon>Fungi</taxon>
        <taxon>Dikarya</taxon>
        <taxon>Ascomycota</taxon>
        <taxon>Pezizomycotina</taxon>
        <taxon>Sordariomycetes</taxon>
        <taxon>Xylariomycetidae</taxon>
        <taxon>Xylariales</taxon>
        <taxon>Hypoxylaceae</taxon>
        <taxon>Hypoxylon</taxon>
    </lineage>
</organism>
<dbReference type="GO" id="GO:0015031">
    <property type="term" value="P:protein transport"/>
    <property type="evidence" value="ECO:0007669"/>
    <property type="project" value="UniProtKB-KW"/>
</dbReference>
<dbReference type="SUPFAM" id="SSF52540">
    <property type="entry name" value="P-loop containing nucleoside triphosphate hydrolases"/>
    <property type="match status" value="1"/>
</dbReference>
<dbReference type="Pfam" id="PF22939">
    <property type="entry name" value="WHD_GPIID"/>
    <property type="match status" value="1"/>
</dbReference>
<keyword evidence="4" id="KW-0256">Endoplasmic reticulum</keyword>
<dbReference type="PANTHER" id="PTHR10039">
    <property type="entry name" value="AMELOGENIN"/>
    <property type="match status" value="1"/>
</dbReference>
<dbReference type="SUPFAM" id="SSF53474">
    <property type="entry name" value="alpha/beta-Hydrolases"/>
    <property type="match status" value="1"/>
</dbReference>
<dbReference type="InterPro" id="IPR015943">
    <property type="entry name" value="WD40/YVTN_repeat-like_dom_sf"/>
</dbReference>